<name>A0A178F3I2_TRIRU</name>
<feature type="domain" description="ERCC1-like central" evidence="8">
    <location>
        <begin position="64"/>
        <end position="177"/>
    </location>
</feature>
<dbReference type="GO" id="GO:0003697">
    <property type="term" value="F:single-stranded DNA binding"/>
    <property type="evidence" value="ECO:0007669"/>
    <property type="project" value="TreeGrafter"/>
</dbReference>
<evidence type="ECO:0000259" key="8">
    <source>
        <dbReference type="Pfam" id="PF03834"/>
    </source>
</evidence>
<dbReference type="Pfam" id="PF03834">
    <property type="entry name" value="Rad10"/>
    <property type="match status" value="1"/>
</dbReference>
<dbReference type="PANTHER" id="PTHR12749">
    <property type="entry name" value="EXCISION REPAIR CROSS-COMPLEMENTING 1 ERCC1"/>
    <property type="match status" value="1"/>
</dbReference>
<dbReference type="VEuPathDB" id="FungiDB:TERG_04601"/>
<dbReference type="NCBIfam" id="TIGR00597">
    <property type="entry name" value="rad10"/>
    <property type="match status" value="1"/>
</dbReference>
<dbReference type="GO" id="GO:0006312">
    <property type="term" value="P:mitotic recombination"/>
    <property type="evidence" value="ECO:0007669"/>
    <property type="project" value="TreeGrafter"/>
</dbReference>
<evidence type="ECO:0000313" key="10">
    <source>
        <dbReference type="Proteomes" id="UP000243015"/>
    </source>
</evidence>
<dbReference type="Proteomes" id="UP000243015">
    <property type="component" value="Unassembled WGS sequence"/>
</dbReference>
<evidence type="ECO:0000313" key="9">
    <source>
        <dbReference type="EMBL" id="OAL66940.1"/>
    </source>
</evidence>
<dbReference type="GO" id="GO:0006302">
    <property type="term" value="P:double-strand break repair"/>
    <property type="evidence" value="ECO:0007669"/>
    <property type="project" value="UniProtKB-ARBA"/>
</dbReference>
<dbReference type="Pfam" id="PF11951">
    <property type="entry name" value="Fungal_trans_2"/>
    <property type="match status" value="1"/>
</dbReference>
<dbReference type="GO" id="GO:0070522">
    <property type="term" value="C:ERCC4-ERCC1 complex"/>
    <property type="evidence" value="ECO:0007669"/>
    <property type="project" value="TreeGrafter"/>
</dbReference>
<keyword evidence="4" id="KW-0238">DNA-binding</keyword>
<dbReference type="Gene3D" id="1.10.150.20">
    <property type="entry name" value="5' to 3' exonuclease, C-terminal subdomain"/>
    <property type="match status" value="1"/>
</dbReference>
<dbReference type="PANTHER" id="PTHR12749:SF0">
    <property type="entry name" value="DNA EXCISION REPAIR PROTEIN ERCC-1"/>
    <property type="match status" value="1"/>
</dbReference>
<accession>A0A178F3I2</accession>
<comment type="similarity">
    <text evidence="2">Belongs to the ERCC1/RAD10/SWI10 family.</text>
</comment>
<dbReference type="InterPro" id="IPR011335">
    <property type="entry name" value="Restrct_endonuc-II-like"/>
</dbReference>
<feature type="region of interest" description="Disordered" evidence="7">
    <location>
        <begin position="256"/>
        <end position="335"/>
    </location>
</feature>
<evidence type="ECO:0000256" key="2">
    <source>
        <dbReference type="ARBA" id="ARBA00008283"/>
    </source>
</evidence>
<gene>
    <name evidence="9" type="ORF">A7C99_2337</name>
</gene>
<dbReference type="VEuPathDB" id="FungiDB:TERG_04602"/>
<dbReference type="CDD" id="cd22325">
    <property type="entry name" value="ERCC1_C-like"/>
    <property type="match status" value="1"/>
</dbReference>
<dbReference type="InterPro" id="IPR021858">
    <property type="entry name" value="Fun_TF"/>
</dbReference>
<feature type="compositionally biased region" description="Low complexity" evidence="7">
    <location>
        <begin position="25"/>
        <end position="50"/>
    </location>
</feature>
<dbReference type="InterPro" id="IPR047260">
    <property type="entry name" value="ERCC1-like_central_dom"/>
</dbReference>
<dbReference type="InterPro" id="IPR004579">
    <property type="entry name" value="ERCC1/RAD10/SWI10"/>
</dbReference>
<sequence>MDDEYGDIQEFQDIIATSEAIENAASGPSRQQQQHQQQKSESASKAKVQQPKPQALPARQGPSSILVSSRQKGNPILQHIRLTPWEYADIPADYVVGTTSCALFLSLKYHRLHPEYIYTRIKALGGKFRLRILLTMVDIPNHEDSLKELSKTCLINNLTIILCWSAPEAAHYLELFKSSEHAQPTAIRSRQAQSYKDSLVEFLTTPRSINKSDAASLMSTFGSLRDAINAQPEQISAVPGWGERKVKQWTNAVQEEFRTDRAPRNAPREPQPQTQPQPLSQLQSQLQLQPQPGQSDTRHSAADDAGEADEAAMEAMREAESQPATALARAGESSEGLSEGILAALSKKQKATTTRRRACDSDDINDCSEQTAKETTAARALETLCMGKSAATLDAGANPSSSASSPSAQAAPDGPRNFEFVLVTDSESRRQVRRHAMRQYVHQRRLDGIARLESTRVQVSGWSTGSNKVQGEARSVSPKVEELDDDSNEQKGPCRSRSQHIQRRASQRAAAVAATTGQKLPRNSVGGSPAARFPTVDPKAESPLASFEPFNCLPLVLKEADNKLIDHYVTKYPMMMYKMENAQQDNPIRAIFHKIALHDPVPFQAMLAVAAKHRAGMEGQVETVQSLTHKMRALKLIKERLKNDDIDKEDGTLYAVASLTVIEKWSKDSVVERTHFQGIKQLIRRRGGMQAMRTRSATGPFLEKVVYWVDFCCASNAIVGAGLPWTGEIPDVPPKNLSFVPPEVIPVIPAEAPASEDPDDIPDILQACEDFLAFFRSLDDLECAFLYSQPLPPLRLDGLESPQRPFEETSPLYTLLANLPDYDHGIRDVRFIDEYTCMACLFYLNFALHDYYLSHKNFDGYLNWVNSAIRAVNPRSSPSIATLLWIFLNNGGFQYNEKSDSGERNWLVSRMLRIAKRLEWKQHGSLWDKLRSILFQFLLTQSQCGLGRSFINEVELNARKERLSRGRQFIWDEDEMRQNILGSLYTGPPIFGQPPVPVTISHNYPQGSVIADTAIGL</sequence>
<organism evidence="9 10">
    <name type="scientific">Trichophyton rubrum</name>
    <name type="common">Athlete's foot fungus</name>
    <name type="synonym">Epidermophyton rubrum</name>
    <dbReference type="NCBI Taxonomy" id="5551"/>
    <lineage>
        <taxon>Eukaryota</taxon>
        <taxon>Fungi</taxon>
        <taxon>Dikarya</taxon>
        <taxon>Ascomycota</taxon>
        <taxon>Pezizomycotina</taxon>
        <taxon>Eurotiomycetes</taxon>
        <taxon>Eurotiomycetidae</taxon>
        <taxon>Onygenales</taxon>
        <taxon>Arthrodermataceae</taxon>
        <taxon>Trichophyton</taxon>
    </lineage>
</organism>
<feature type="compositionally biased region" description="Low complexity" evidence="7">
    <location>
        <begin position="395"/>
        <end position="412"/>
    </location>
</feature>
<evidence type="ECO:0000256" key="7">
    <source>
        <dbReference type="SAM" id="MobiDB-lite"/>
    </source>
</evidence>
<dbReference type="GO" id="GO:0003684">
    <property type="term" value="F:damaged DNA binding"/>
    <property type="evidence" value="ECO:0007669"/>
    <property type="project" value="InterPro"/>
</dbReference>
<dbReference type="GO" id="GO:0070914">
    <property type="term" value="P:UV-damage excision repair"/>
    <property type="evidence" value="ECO:0007669"/>
    <property type="project" value="TreeGrafter"/>
</dbReference>
<dbReference type="FunFam" id="3.40.50.10130:FF:000001">
    <property type="entry name" value="DNA excision repair protein ERCC-1"/>
    <property type="match status" value="1"/>
</dbReference>
<feature type="region of interest" description="Disordered" evidence="7">
    <location>
        <begin position="394"/>
        <end position="415"/>
    </location>
</feature>
<proteinExistence type="inferred from homology"/>
<keyword evidence="5" id="KW-0234">DNA repair</keyword>
<dbReference type="EMBL" id="LHPM01000012">
    <property type="protein sequence ID" value="OAL66940.1"/>
    <property type="molecule type" value="Genomic_DNA"/>
</dbReference>
<dbReference type="GO" id="GO:0000110">
    <property type="term" value="C:nucleotide-excision repair factor 1 complex"/>
    <property type="evidence" value="ECO:0007669"/>
    <property type="project" value="TreeGrafter"/>
</dbReference>
<dbReference type="Gene3D" id="3.40.50.10130">
    <property type="match status" value="1"/>
</dbReference>
<feature type="compositionally biased region" description="Polar residues" evidence="7">
    <location>
        <begin position="459"/>
        <end position="469"/>
    </location>
</feature>
<keyword evidence="6" id="KW-0539">Nucleus</keyword>
<feature type="compositionally biased region" description="Low complexity" evidence="7">
    <location>
        <begin position="276"/>
        <end position="295"/>
    </location>
</feature>
<comment type="caution">
    <text evidence="9">The sequence shown here is derived from an EMBL/GenBank/DDBJ whole genome shotgun (WGS) entry which is preliminary data.</text>
</comment>
<evidence type="ECO:0000256" key="4">
    <source>
        <dbReference type="ARBA" id="ARBA00023125"/>
    </source>
</evidence>
<protein>
    <recommendedName>
        <fullName evidence="8">ERCC1-like central domain-containing protein</fullName>
    </recommendedName>
</protein>
<dbReference type="AlphaFoldDB" id="A0A178F3I2"/>
<feature type="compositionally biased region" description="Basic residues" evidence="7">
    <location>
        <begin position="497"/>
        <end position="506"/>
    </location>
</feature>
<dbReference type="InterPro" id="IPR010994">
    <property type="entry name" value="RuvA_2-like"/>
</dbReference>
<comment type="subcellular location">
    <subcellularLocation>
        <location evidence="1">Nucleus</location>
    </subcellularLocation>
</comment>
<dbReference type="SUPFAM" id="SSF47781">
    <property type="entry name" value="RuvA domain 2-like"/>
    <property type="match status" value="1"/>
</dbReference>
<feature type="region of interest" description="Disordered" evidence="7">
    <location>
        <begin position="19"/>
        <end position="70"/>
    </location>
</feature>
<reference evidence="9 10" key="1">
    <citation type="submission" date="2016-05" db="EMBL/GenBank/DDBJ databases">
        <title>Genome sequencing of Trichophyton rubrum CMCC(F)T1i isolated from hair.</title>
        <authorList>
            <person name="Zhan P."/>
            <person name="Tao Y."/>
            <person name="Liu W."/>
        </authorList>
    </citation>
    <scope>NUCLEOTIDE SEQUENCE [LARGE SCALE GENOMIC DNA]</scope>
    <source>
        <strain evidence="10">CMCC(F)T1i</strain>
    </source>
</reference>
<keyword evidence="3" id="KW-0227">DNA damage</keyword>
<feature type="compositionally biased region" description="Basic and acidic residues" evidence="7">
    <location>
        <begin position="256"/>
        <end position="267"/>
    </location>
</feature>
<evidence type="ECO:0000256" key="1">
    <source>
        <dbReference type="ARBA" id="ARBA00004123"/>
    </source>
</evidence>
<evidence type="ECO:0000256" key="5">
    <source>
        <dbReference type="ARBA" id="ARBA00023204"/>
    </source>
</evidence>
<dbReference type="SUPFAM" id="SSF52980">
    <property type="entry name" value="Restriction endonuclease-like"/>
    <property type="match status" value="1"/>
</dbReference>
<feature type="region of interest" description="Disordered" evidence="7">
    <location>
        <begin position="459"/>
        <end position="537"/>
    </location>
</feature>
<feature type="compositionally biased region" description="Polar residues" evidence="7">
    <location>
        <begin position="61"/>
        <end position="70"/>
    </location>
</feature>
<evidence type="ECO:0000256" key="3">
    <source>
        <dbReference type="ARBA" id="ARBA00022763"/>
    </source>
</evidence>
<evidence type="ECO:0000256" key="6">
    <source>
        <dbReference type="ARBA" id="ARBA00023242"/>
    </source>
</evidence>